<dbReference type="InterPro" id="IPR011991">
    <property type="entry name" value="ArsR-like_HTH"/>
</dbReference>
<keyword evidence="6" id="KW-1185">Reference proteome</keyword>
<reference evidence="5 6" key="1">
    <citation type="submission" date="2022-08" db="EMBL/GenBank/DDBJ databases">
        <title>Proteogenomics of the novel Dehalobacterium formicoaceticum strain EZ94 highlights a key role of methyltransferases during anaerobic dichloromethane degradation.</title>
        <authorList>
            <person name="Wasmund K."/>
        </authorList>
    </citation>
    <scope>NUCLEOTIDE SEQUENCE [LARGE SCALE GENOMIC DNA]</scope>
    <source>
        <strain evidence="5 6">EZ94</strain>
    </source>
</reference>
<name>A0ABT1YAH7_9FIRM</name>
<gene>
    <name evidence="5" type="ORF">NVS47_14230</name>
</gene>
<feature type="domain" description="HTH marR-type" evidence="4">
    <location>
        <begin position="1"/>
        <end position="145"/>
    </location>
</feature>
<sequence length="164" mass="19209">MRKPKSNPEILLSKYLEMHDKDDILTKSDSRYLIEGYGVSETNCVDKIGVLDQPNVTKIAKELNLSRGAVSKIIKKLISSGDVVSYQNPGNKKEIYYQLTEKGQLLFIEHQKRHESWKERQLKFFENMQQDELAVVCNFFTEFNKNLERQIRESKKKKLPINQD</sequence>
<evidence type="ECO:0000313" key="5">
    <source>
        <dbReference type="EMBL" id="MCR6546656.1"/>
    </source>
</evidence>
<dbReference type="Proteomes" id="UP001524944">
    <property type="component" value="Unassembled WGS sequence"/>
</dbReference>
<evidence type="ECO:0000256" key="2">
    <source>
        <dbReference type="ARBA" id="ARBA00023125"/>
    </source>
</evidence>
<dbReference type="Pfam" id="PF01047">
    <property type="entry name" value="MarR"/>
    <property type="match status" value="1"/>
</dbReference>
<proteinExistence type="predicted"/>
<evidence type="ECO:0000256" key="1">
    <source>
        <dbReference type="ARBA" id="ARBA00023015"/>
    </source>
</evidence>
<dbReference type="CDD" id="cd00090">
    <property type="entry name" value="HTH_ARSR"/>
    <property type="match status" value="1"/>
</dbReference>
<dbReference type="InterPro" id="IPR036388">
    <property type="entry name" value="WH-like_DNA-bd_sf"/>
</dbReference>
<dbReference type="InterPro" id="IPR036390">
    <property type="entry name" value="WH_DNA-bd_sf"/>
</dbReference>
<dbReference type="Gene3D" id="1.10.10.10">
    <property type="entry name" value="Winged helix-like DNA-binding domain superfamily/Winged helix DNA-binding domain"/>
    <property type="match status" value="1"/>
</dbReference>
<comment type="caution">
    <text evidence="5">The sequence shown here is derived from an EMBL/GenBank/DDBJ whole genome shotgun (WGS) entry which is preliminary data.</text>
</comment>
<keyword evidence="1" id="KW-0805">Transcription regulation</keyword>
<dbReference type="PROSITE" id="PS50995">
    <property type="entry name" value="HTH_MARR_2"/>
    <property type="match status" value="1"/>
</dbReference>
<dbReference type="PANTHER" id="PTHR35790">
    <property type="entry name" value="HTH-TYPE TRANSCRIPTIONAL REGULATOR PCHR"/>
    <property type="match status" value="1"/>
</dbReference>
<dbReference type="EMBL" id="JANPWE010000009">
    <property type="protein sequence ID" value="MCR6546656.1"/>
    <property type="molecule type" value="Genomic_DNA"/>
</dbReference>
<dbReference type="InterPro" id="IPR000835">
    <property type="entry name" value="HTH_MarR-typ"/>
</dbReference>
<dbReference type="SUPFAM" id="SSF46785">
    <property type="entry name" value="Winged helix' DNA-binding domain"/>
    <property type="match status" value="1"/>
</dbReference>
<dbReference type="SMART" id="SM00347">
    <property type="entry name" value="HTH_MARR"/>
    <property type="match status" value="1"/>
</dbReference>
<keyword evidence="3" id="KW-0804">Transcription</keyword>
<evidence type="ECO:0000256" key="3">
    <source>
        <dbReference type="ARBA" id="ARBA00023163"/>
    </source>
</evidence>
<accession>A0ABT1YAH7</accession>
<dbReference type="InterPro" id="IPR052067">
    <property type="entry name" value="Metal_resp_HTH_trans_reg"/>
</dbReference>
<organism evidence="5 6">
    <name type="scientific">Dehalobacterium formicoaceticum</name>
    <dbReference type="NCBI Taxonomy" id="51515"/>
    <lineage>
        <taxon>Bacteria</taxon>
        <taxon>Bacillati</taxon>
        <taxon>Bacillota</taxon>
        <taxon>Clostridia</taxon>
        <taxon>Eubacteriales</taxon>
        <taxon>Peptococcaceae</taxon>
        <taxon>Dehalobacterium</taxon>
    </lineage>
</organism>
<evidence type="ECO:0000313" key="6">
    <source>
        <dbReference type="Proteomes" id="UP001524944"/>
    </source>
</evidence>
<evidence type="ECO:0000259" key="4">
    <source>
        <dbReference type="PROSITE" id="PS50995"/>
    </source>
</evidence>
<protein>
    <submittedName>
        <fullName evidence="5">MarR family transcriptional regulator</fullName>
    </submittedName>
</protein>
<dbReference type="RefSeq" id="WP_198306526.1">
    <property type="nucleotide sequence ID" value="NZ_CP022121.1"/>
</dbReference>
<dbReference type="PANTHER" id="PTHR35790:SF4">
    <property type="entry name" value="HTH-TYPE TRANSCRIPTIONAL REGULATOR PCHR"/>
    <property type="match status" value="1"/>
</dbReference>
<keyword evidence="2" id="KW-0238">DNA-binding</keyword>